<gene>
    <name evidence="1" type="ORF">RhiirA4_456268</name>
</gene>
<organism evidence="1 2">
    <name type="scientific">Rhizophagus irregularis</name>
    <dbReference type="NCBI Taxonomy" id="588596"/>
    <lineage>
        <taxon>Eukaryota</taxon>
        <taxon>Fungi</taxon>
        <taxon>Fungi incertae sedis</taxon>
        <taxon>Mucoromycota</taxon>
        <taxon>Glomeromycotina</taxon>
        <taxon>Glomeromycetes</taxon>
        <taxon>Glomerales</taxon>
        <taxon>Glomeraceae</taxon>
        <taxon>Rhizophagus</taxon>
    </lineage>
</organism>
<dbReference type="Proteomes" id="UP000234323">
    <property type="component" value="Unassembled WGS sequence"/>
</dbReference>
<evidence type="ECO:0000313" key="2">
    <source>
        <dbReference type="Proteomes" id="UP000234323"/>
    </source>
</evidence>
<protein>
    <submittedName>
        <fullName evidence="1">Uncharacterized protein</fullName>
    </submittedName>
</protein>
<keyword evidence="2" id="KW-1185">Reference proteome</keyword>
<dbReference type="AlphaFoldDB" id="A0A2I1G737"/>
<comment type="caution">
    <text evidence="1">The sequence shown here is derived from an EMBL/GenBank/DDBJ whole genome shotgun (WGS) entry which is preliminary data.</text>
</comment>
<accession>A0A2I1G737</accession>
<proteinExistence type="predicted"/>
<evidence type="ECO:0000313" key="1">
    <source>
        <dbReference type="EMBL" id="PKY42447.1"/>
    </source>
</evidence>
<sequence length="51" mass="5583">MSSKTTNQPKPWRRYHCEHCEMMQLHDPSCIHPAAAATTMPAVATSASEAA</sequence>
<reference evidence="1 2" key="1">
    <citation type="submission" date="2015-10" db="EMBL/GenBank/DDBJ databases">
        <title>Genome analyses suggest a sexual origin of heterokaryosis in a supposedly ancient asexual fungus.</title>
        <authorList>
            <person name="Ropars J."/>
            <person name="Sedzielewska K."/>
            <person name="Noel J."/>
            <person name="Charron P."/>
            <person name="Farinelli L."/>
            <person name="Marton T."/>
            <person name="Kruger M."/>
            <person name="Pelin A."/>
            <person name="Brachmann A."/>
            <person name="Corradi N."/>
        </authorList>
    </citation>
    <scope>NUCLEOTIDE SEQUENCE [LARGE SCALE GENOMIC DNA]</scope>
    <source>
        <strain evidence="1 2">A4</strain>
    </source>
</reference>
<dbReference type="EMBL" id="LLXI01000199">
    <property type="protein sequence ID" value="PKY42447.1"/>
    <property type="molecule type" value="Genomic_DNA"/>
</dbReference>
<name>A0A2I1G737_9GLOM</name>